<evidence type="ECO:0000313" key="2">
    <source>
        <dbReference type="Proteomes" id="UP000324222"/>
    </source>
</evidence>
<dbReference type="AlphaFoldDB" id="A0A5B7FBW3"/>
<organism evidence="1 2">
    <name type="scientific">Portunus trituberculatus</name>
    <name type="common">Swimming crab</name>
    <name type="synonym">Neptunus trituberculatus</name>
    <dbReference type="NCBI Taxonomy" id="210409"/>
    <lineage>
        <taxon>Eukaryota</taxon>
        <taxon>Metazoa</taxon>
        <taxon>Ecdysozoa</taxon>
        <taxon>Arthropoda</taxon>
        <taxon>Crustacea</taxon>
        <taxon>Multicrustacea</taxon>
        <taxon>Malacostraca</taxon>
        <taxon>Eumalacostraca</taxon>
        <taxon>Eucarida</taxon>
        <taxon>Decapoda</taxon>
        <taxon>Pleocyemata</taxon>
        <taxon>Brachyura</taxon>
        <taxon>Eubrachyura</taxon>
        <taxon>Portunoidea</taxon>
        <taxon>Portunidae</taxon>
        <taxon>Portuninae</taxon>
        <taxon>Portunus</taxon>
    </lineage>
</organism>
<dbReference type="Proteomes" id="UP000324222">
    <property type="component" value="Unassembled WGS sequence"/>
</dbReference>
<protein>
    <submittedName>
        <fullName evidence="1">Uncharacterized protein</fullName>
    </submittedName>
</protein>
<proteinExistence type="predicted"/>
<dbReference type="EMBL" id="VSRR010005496">
    <property type="protein sequence ID" value="MPC42598.1"/>
    <property type="molecule type" value="Genomic_DNA"/>
</dbReference>
<reference evidence="1 2" key="1">
    <citation type="submission" date="2019-05" db="EMBL/GenBank/DDBJ databases">
        <title>Another draft genome of Portunus trituberculatus and its Hox gene families provides insights of decapod evolution.</title>
        <authorList>
            <person name="Jeong J.-H."/>
            <person name="Song I."/>
            <person name="Kim S."/>
            <person name="Choi T."/>
            <person name="Kim D."/>
            <person name="Ryu S."/>
            <person name="Kim W."/>
        </authorList>
    </citation>
    <scope>NUCLEOTIDE SEQUENCE [LARGE SCALE GENOMIC DNA]</scope>
    <source>
        <tissue evidence="1">Muscle</tissue>
    </source>
</reference>
<comment type="caution">
    <text evidence="1">The sequence shown here is derived from an EMBL/GenBank/DDBJ whole genome shotgun (WGS) entry which is preliminary data.</text>
</comment>
<accession>A0A5B7FBW3</accession>
<keyword evidence="2" id="KW-1185">Reference proteome</keyword>
<sequence length="84" mass="9343">MNDVEEGRRGMMRRDCKGCGSDERVRRGKEGNDGWWRRDRRAVSFRFKVVGGEHSADFLPTASDGCSAPDNSAARLDIPDPLCG</sequence>
<name>A0A5B7FBW3_PORTR</name>
<evidence type="ECO:0000313" key="1">
    <source>
        <dbReference type="EMBL" id="MPC42598.1"/>
    </source>
</evidence>
<gene>
    <name evidence="1" type="ORF">E2C01_036221</name>
</gene>